<dbReference type="InParanoid" id="A5E0I3"/>
<evidence type="ECO:0000313" key="3">
    <source>
        <dbReference type="Proteomes" id="UP000001996"/>
    </source>
</evidence>
<feature type="transmembrane region" description="Helical" evidence="1">
    <location>
        <begin position="55"/>
        <end position="75"/>
    </location>
</feature>
<name>A5E0I3_LODEL</name>
<feature type="transmembrane region" description="Helical" evidence="1">
    <location>
        <begin position="123"/>
        <end position="145"/>
    </location>
</feature>
<keyword evidence="3" id="KW-1185">Reference proteome</keyword>
<feature type="transmembrane region" description="Helical" evidence="1">
    <location>
        <begin position="22"/>
        <end position="49"/>
    </location>
</feature>
<dbReference type="EMBL" id="CH981527">
    <property type="protein sequence ID" value="EDK44940.1"/>
    <property type="molecule type" value="Genomic_DNA"/>
</dbReference>
<dbReference type="AlphaFoldDB" id="A5E0I3"/>
<dbReference type="Proteomes" id="UP000001996">
    <property type="component" value="Unassembled WGS sequence"/>
</dbReference>
<proteinExistence type="predicted"/>
<evidence type="ECO:0008006" key="4">
    <source>
        <dbReference type="Google" id="ProtNLM"/>
    </source>
</evidence>
<sequence length="182" mass="21226">MDNFLVIDVDIMAEWHFLQNQCIIITITIINIIIVTVVIVMTVVTVTITPVIADIIVVVIITITIKGTISKVIFFSTQSFLSCLSRLFRLVLVFILIRVLILVLVCLILYIQRFNLVPYRFDIFVTFALLCTACCVFLDIPQLLIHLQLYAFNFSNLSQKNIQQVFRFKYYILWRTIQHKFN</sequence>
<feature type="transmembrane region" description="Helical" evidence="1">
    <location>
        <begin position="87"/>
        <end position="111"/>
    </location>
</feature>
<gene>
    <name evidence="2" type="ORF">LELG_03120</name>
</gene>
<keyword evidence="1" id="KW-0472">Membrane</keyword>
<dbReference type="HOGENOM" id="CLU_1482248_0_0_1"/>
<evidence type="ECO:0000256" key="1">
    <source>
        <dbReference type="SAM" id="Phobius"/>
    </source>
</evidence>
<accession>A5E0I3</accession>
<reference evidence="2 3" key="1">
    <citation type="journal article" date="2009" name="Nature">
        <title>Evolution of pathogenicity and sexual reproduction in eight Candida genomes.</title>
        <authorList>
            <person name="Butler G."/>
            <person name="Rasmussen M.D."/>
            <person name="Lin M.F."/>
            <person name="Santos M.A."/>
            <person name="Sakthikumar S."/>
            <person name="Munro C.A."/>
            <person name="Rheinbay E."/>
            <person name="Grabherr M."/>
            <person name="Forche A."/>
            <person name="Reedy J.L."/>
            <person name="Agrafioti I."/>
            <person name="Arnaud M.B."/>
            <person name="Bates S."/>
            <person name="Brown A.J."/>
            <person name="Brunke S."/>
            <person name="Costanzo M.C."/>
            <person name="Fitzpatrick D.A."/>
            <person name="de Groot P.W."/>
            <person name="Harris D."/>
            <person name="Hoyer L.L."/>
            <person name="Hube B."/>
            <person name="Klis F.M."/>
            <person name="Kodira C."/>
            <person name="Lennard N."/>
            <person name="Logue M.E."/>
            <person name="Martin R."/>
            <person name="Neiman A.M."/>
            <person name="Nikolaou E."/>
            <person name="Quail M.A."/>
            <person name="Quinn J."/>
            <person name="Santos M.C."/>
            <person name="Schmitzberger F.F."/>
            <person name="Sherlock G."/>
            <person name="Shah P."/>
            <person name="Silverstein K.A."/>
            <person name="Skrzypek M.S."/>
            <person name="Soll D."/>
            <person name="Staggs R."/>
            <person name="Stansfield I."/>
            <person name="Stumpf M.P."/>
            <person name="Sudbery P.E."/>
            <person name="Srikantha T."/>
            <person name="Zeng Q."/>
            <person name="Berman J."/>
            <person name="Berriman M."/>
            <person name="Heitman J."/>
            <person name="Gow N.A."/>
            <person name="Lorenz M.C."/>
            <person name="Birren B.W."/>
            <person name="Kellis M."/>
            <person name="Cuomo C.A."/>
        </authorList>
    </citation>
    <scope>NUCLEOTIDE SEQUENCE [LARGE SCALE GENOMIC DNA]</scope>
    <source>
        <strain evidence="3">ATCC 11503 / BCRC 21390 / CBS 2605 / JCM 1781 / NBRC 1676 / NRRL YB-4239</strain>
    </source>
</reference>
<protein>
    <recommendedName>
        <fullName evidence="4">Transmembrane protein</fullName>
    </recommendedName>
</protein>
<dbReference type="VEuPathDB" id="FungiDB:LELG_03120"/>
<keyword evidence="1" id="KW-0812">Transmembrane</keyword>
<keyword evidence="1" id="KW-1133">Transmembrane helix</keyword>
<evidence type="ECO:0000313" key="2">
    <source>
        <dbReference type="EMBL" id="EDK44940.1"/>
    </source>
</evidence>
<organism evidence="2 3">
    <name type="scientific">Lodderomyces elongisporus (strain ATCC 11503 / CBS 2605 / JCM 1781 / NBRC 1676 / NRRL YB-4239)</name>
    <name type="common">Yeast</name>
    <name type="synonym">Saccharomyces elongisporus</name>
    <dbReference type="NCBI Taxonomy" id="379508"/>
    <lineage>
        <taxon>Eukaryota</taxon>
        <taxon>Fungi</taxon>
        <taxon>Dikarya</taxon>
        <taxon>Ascomycota</taxon>
        <taxon>Saccharomycotina</taxon>
        <taxon>Pichiomycetes</taxon>
        <taxon>Debaryomycetaceae</taxon>
        <taxon>Candida/Lodderomyces clade</taxon>
        <taxon>Lodderomyces</taxon>
    </lineage>
</organism>